<reference evidence="2" key="1">
    <citation type="journal article" date="2013" name="Science">
        <title>The Amborella genome and the evolution of flowering plants.</title>
        <authorList>
            <consortium name="Amborella Genome Project"/>
        </authorList>
    </citation>
    <scope>NUCLEOTIDE SEQUENCE [LARGE SCALE GENOMIC DNA]</scope>
</reference>
<gene>
    <name evidence="1" type="ORF">AMTR_s00008p00209620</name>
</gene>
<sequence length="63" mass="7601">MREAALEHVRVWERIVVTRPLVSRTAERFHRIHHWARGKQAFVQAFAVDHYTLNFDVMEENEI</sequence>
<evidence type="ECO:0000313" key="2">
    <source>
        <dbReference type="Proteomes" id="UP000017836"/>
    </source>
</evidence>
<dbReference type="Proteomes" id="UP000017836">
    <property type="component" value="Unassembled WGS sequence"/>
</dbReference>
<keyword evidence="2" id="KW-1185">Reference proteome</keyword>
<accession>W1NIP6</accession>
<dbReference type="EMBL" id="KI397486">
    <property type="protein sequence ID" value="ERM95383.1"/>
    <property type="molecule type" value="Genomic_DNA"/>
</dbReference>
<name>W1NIP6_AMBTC</name>
<dbReference type="AlphaFoldDB" id="W1NIP6"/>
<evidence type="ECO:0000313" key="1">
    <source>
        <dbReference type="EMBL" id="ERM95383.1"/>
    </source>
</evidence>
<proteinExistence type="predicted"/>
<dbReference type="HOGENOM" id="CLU_2888726_0_0_1"/>
<organism evidence="1 2">
    <name type="scientific">Amborella trichopoda</name>
    <dbReference type="NCBI Taxonomy" id="13333"/>
    <lineage>
        <taxon>Eukaryota</taxon>
        <taxon>Viridiplantae</taxon>
        <taxon>Streptophyta</taxon>
        <taxon>Embryophyta</taxon>
        <taxon>Tracheophyta</taxon>
        <taxon>Spermatophyta</taxon>
        <taxon>Magnoliopsida</taxon>
        <taxon>Amborellales</taxon>
        <taxon>Amborellaceae</taxon>
        <taxon>Amborella</taxon>
    </lineage>
</organism>
<protein>
    <submittedName>
        <fullName evidence="1">Uncharacterized protein</fullName>
    </submittedName>
</protein>
<dbReference type="Gramene" id="ERM95383">
    <property type="protein sequence ID" value="ERM95383"/>
    <property type="gene ID" value="AMTR_s00008p00209620"/>
</dbReference>